<dbReference type="SUPFAM" id="SSF52172">
    <property type="entry name" value="CheY-like"/>
    <property type="match status" value="1"/>
</dbReference>
<dbReference type="Proteomes" id="UP001431776">
    <property type="component" value="Unassembled WGS sequence"/>
</dbReference>
<keyword evidence="4" id="KW-1185">Reference proteome</keyword>
<dbReference type="AlphaFoldDB" id="A0AAW6U109"/>
<evidence type="ECO:0000256" key="1">
    <source>
        <dbReference type="PROSITE-ProRule" id="PRU00169"/>
    </source>
</evidence>
<comment type="caution">
    <text evidence="3">The sequence shown here is derived from an EMBL/GenBank/DDBJ whole genome shotgun (WGS) entry which is preliminary data.</text>
</comment>
<reference evidence="3" key="1">
    <citation type="submission" date="2023-05" db="EMBL/GenBank/DDBJ databases">
        <title>Anaerotaeda fermentans gen. nov., sp. nov., a novel anaerobic planctomycete of the new family within the order Sedimentisphaerales isolated from Taman Peninsula, Russia.</title>
        <authorList>
            <person name="Khomyakova M.A."/>
            <person name="Merkel A.Y."/>
            <person name="Slobodkin A.I."/>
        </authorList>
    </citation>
    <scope>NUCLEOTIDE SEQUENCE</scope>
    <source>
        <strain evidence="3">M17dextr</strain>
    </source>
</reference>
<protein>
    <submittedName>
        <fullName evidence="3">Response regulator</fullName>
    </submittedName>
</protein>
<organism evidence="3 4">
    <name type="scientific">Anaerobaca lacustris</name>
    <dbReference type="NCBI Taxonomy" id="3044600"/>
    <lineage>
        <taxon>Bacteria</taxon>
        <taxon>Pseudomonadati</taxon>
        <taxon>Planctomycetota</taxon>
        <taxon>Phycisphaerae</taxon>
        <taxon>Sedimentisphaerales</taxon>
        <taxon>Anaerobacaceae</taxon>
        <taxon>Anaerobaca</taxon>
    </lineage>
</organism>
<dbReference type="InterPro" id="IPR052893">
    <property type="entry name" value="TCS_response_regulator"/>
</dbReference>
<evidence type="ECO:0000313" key="3">
    <source>
        <dbReference type="EMBL" id="MDI6451562.1"/>
    </source>
</evidence>
<accession>A0AAW6U109</accession>
<dbReference type="PROSITE" id="PS50110">
    <property type="entry name" value="RESPONSE_REGULATORY"/>
    <property type="match status" value="1"/>
</dbReference>
<feature type="modified residue" description="4-aspartylphosphate" evidence="1">
    <location>
        <position position="76"/>
    </location>
</feature>
<evidence type="ECO:0000313" key="4">
    <source>
        <dbReference type="Proteomes" id="UP001431776"/>
    </source>
</evidence>
<proteinExistence type="predicted"/>
<keyword evidence="1" id="KW-0597">Phosphoprotein</keyword>
<dbReference type="Pfam" id="PF00072">
    <property type="entry name" value="Response_reg"/>
    <property type="match status" value="1"/>
</dbReference>
<dbReference type="Gene3D" id="3.40.50.2300">
    <property type="match status" value="1"/>
</dbReference>
<gene>
    <name evidence="3" type="ORF">QJ522_21045</name>
</gene>
<name>A0AAW6U109_9BACT</name>
<dbReference type="PANTHER" id="PTHR44520">
    <property type="entry name" value="RESPONSE REGULATOR RCP1-RELATED"/>
    <property type="match status" value="1"/>
</dbReference>
<feature type="domain" description="Response regulatory" evidence="2">
    <location>
        <begin position="22"/>
        <end position="143"/>
    </location>
</feature>
<dbReference type="InterPro" id="IPR001789">
    <property type="entry name" value="Sig_transdc_resp-reg_receiver"/>
</dbReference>
<dbReference type="PANTHER" id="PTHR44520:SF1">
    <property type="entry name" value="TWO-COMPONENT SYSTEM REGULATORY PROTEIN"/>
    <property type="match status" value="1"/>
</dbReference>
<dbReference type="RefSeq" id="WP_349246972.1">
    <property type="nucleotide sequence ID" value="NZ_JASCXX010000040.1"/>
</dbReference>
<dbReference type="SMART" id="SM00448">
    <property type="entry name" value="REC"/>
    <property type="match status" value="1"/>
</dbReference>
<dbReference type="EMBL" id="JASCXX010000040">
    <property type="protein sequence ID" value="MDI6451562.1"/>
    <property type="molecule type" value="Genomic_DNA"/>
</dbReference>
<sequence length="155" mass="17174">MGTETDSASRAVGPGQGTEPKPILLVESVFQSAVLMSRIFRELNLLDQLAISMDCEGALARLRQASVARPRLILLDVRMPRMSAGSFLEVIKSDSSLRMIPVVVLGDSDRAEDVARHYELGAAGYMIQDGEYTDVLDKMRALCNYWMLSRSPMTY</sequence>
<dbReference type="InterPro" id="IPR011006">
    <property type="entry name" value="CheY-like_superfamily"/>
</dbReference>
<dbReference type="GO" id="GO:0000160">
    <property type="term" value="P:phosphorelay signal transduction system"/>
    <property type="evidence" value="ECO:0007669"/>
    <property type="project" value="InterPro"/>
</dbReference>
<evidence type="ECO:0000259" key="2">
    <source>
        <dbReference type="PROSITE" id="PS50110"/>
    </source>
</evidence>